<accession>A0A0R1SJE6</accession>
<keyword evidence="3" id="KW-0804">Transcription</keyword>
<dbReference type="InterPro" id="IPR009057">
    <property type="entry name" value="Homeodomain-like_sf"/>
</dbReference>
<evidence type="ECO:0000313" key="6">
    <source>
        <dbReference type="Proteomes" id="UP000052013"/>
    </source>
</evidence>
<dbReference type="EMBL" id="AZEY01000014">
    <property type="protein sequence ID" value="KRL69212.1"/>
    <property type="molecule type" value="Genomic_DNA"/>
</dbReference>
<dbReference type="Gene3D" id="1.10.10.60">
    <property type="entry name" value="Homeodomain-like"/>
    <property type="match status" value="2"/>
</dbReference>
<evidence type="ECO:0000256" key="2">
    <source>
        <dbReference type="ARBA" id="ARBA00023125"/>
    </source>
</evidence>
<dbReference type="InterPro" id="IPR037923">
    <property type="entry name" value="HTH-like"/>
</dbReference>
<keyword evidence="1" id="KW-0805">Transcription regulation</keyword>
<comment type="caution">
    <text evidence="5">The sequence shown here is derived from an EMBL/GenBank/DDBJ whole genome shotgun (WGS) entry which is preliminary data.</text>
</comment>
<evidence type="ECO:0000313" key="5">
    <source>
        <dbReference type="EMBL" id="KRL69212.1"/>
    </source>
</evidence>
<dbReference type="AlphaFoldDB" id="A0A0R1SJE6"/>
<dbReference type="PANTHER" id="PTHR43280">
    <property type="entry name" value="ARAC-FAMILY TRANSCRIPTIONAL REGULATOR"/>
    <property type="match status" value="1"/>
</dbReference>
<dbReference type="PANTHER" id="PTHR43280:SF2">
    <property type="entry name" value="HTH-TYPE TRANSCRIPTIONAL REGULATOR EXSA"/>
    <property type="match status" value="1"/>
</dbReference>
<dbReference type="SMART" id="SM00342">
    <property type="entry name" value="HTH_ARAC"/>
    <property type="match status" value="1"/>
</dbReference>
<feature type="domain" description="HTH araC/xylS-type" evidence="4">
    <location>
        <begin position="182"/>
        <end position="280"/>
    </location>
</feature>
<dbReference type="SUPFAM" id="SSF46689">
    <property type="entry name" value="Homeodomain-like"/>
    <property type="match status" value="2"/>
</dbReference>
<gene>
    <name evidence="5" type="ORF">FC85_GL001570</name>
</gene>
<dbReference type="InterPro" id="IPR018060">
    <property type="entry name" value="HTH_AraC"/>
</dbReference>
<dbReference type="GO" id="GO:0003700">
    <property type="term" value="F:DNA-binding transcription factor activity"/>
    <property type="evidence" value="ECO:0007669"/>
    <property type="project" value="InterPro"/>
</dbReference>
<dbReference type="InterPro" id="IPR014710">
    <property type="entry name" value="RmlC-like_jellyroll"/>
</dbReference>
<dbReference type="Pfam" id="PF12833">
    <property type="entry name" value="HTH_18"/>
    <property type="match status" value="1"/>
</dbReference>
<keyword evidence="2" id="KW-0238">DNA-binding</keyword>
<organism evidence="5 6">
    <name type="scientific">Lentilactobacillus diolivorans DSM 14421</name>
    <dbReference type="NCBI Taxonomy" id="1423739"/>
    <lineage>
        <taxon>Bacteria</taxon>
        <taxon>Bacillati</taxon>
        <taxon>Bacillota</taxon>
        <taxon>Bacilli</taxon>
        <taxon>Lactobacillales</taxon>
        <taxon>Lactobacillaceae</taxon>
        <taxon>Lentilactobacillus</taxon>
    </lineage>
</organism>
<name>A0A0R1SJE6_9LACO</name>
<dbReference type="InterPro" id="IPR003313">
    <property type="entry name" value="AraC-bd"/>
</dbReference>
<dbReference type="SUPFAM" id="SSF51215">
    <property type="entry name" value="Regulatory protein AraC"/>
    <property type="match status" value="1"/>
</dbReference>
<evidence type="ECO:0000256" key="3">
    <source>
        <dbReference type="ARBA" id="ARBA00023163"/>
    </source>
</evidence>
<protein>
    <submittedName>
        <fullName evidence="5">AraC family transcriptional regulator</fullName>
    </submittedName>
</protein>
<dbReference type="Proteomes" id="UP000052013">
    <property type="component" value="Unassembled WGS sequence"/>
</dbReference>
<dbReference type="Pfam" id="PF02311">
    <property type="entry name" value="AraC_binding"/>
    <property type="match status" value="1"/>
</dbReference>
<dbReference type="PROSITE" id="PS01124">
    <property type="entry name" value="HTH_ARAC_FAMILY_2"/>
    <property type="match status" value="1"/>
</dbReference>
<dbReference type="Gene3D" id="2.60.120.10">
    <property type="entry name" value="Jelly Rolls"/>
    <property type="match status" value="1"/>
</dbReference>
<dbReference type="PATRIC" id="fig|1423739.3.peg.1648"/>
<dbReference type="GO" id="GO:0043565">
    <property type="term" value="F:sequence-specific DNA binding"/>
    <property type="evidence" value="ECO:0007669"/>
    <property type="project" value="InterPro"/>
</dbReference>
<dbReference type="RefSeq" id="WP_057863738.1">
    <property type="nucleotide sequence ID" value="NZ_AZEY01000014.1"/>
</dbReference>
<dbReference type="STRING" id="1423739.FC85_GL001570"/>
<proteinExistence type="predicted"/>
<evidence type="ECO:0000259" key="4">
    <source>
        <dbReference type="PROSITE" id="PS01124"/>
    </source>
</evidence>
<sequence length="316" mass="36655">MLFFPFTLEKTLLYYQGGEFTSTGGWQLSKGNNHGDYELIFCIEGPIYLQIDQTHYVLNSGDLLLIPPFKDFGGYQSSPRSVSYYWIRFFSQARDNMFEEDEQHIIDEMRIDEPANNRIVLPVTFKLADPDQTIVLINQILAIYPDSSPLQERDYLTSALLIKLFKHYVSQNGYSEENARIRFLKEWIRANMSNNLTVREISARVDLNPDYLTRLFKGQTGMTLHQYLNHLKIEVATLLLVRTDMPINQIATNAYFNDPRVFMRHFKKSTGVTPSEYRKSYDTLPEDSPNVDAKIPIPKRIADLIDYVPENGDIPE</sequence>
<evidence type="ECO:0000256" key="1">
    <source>
        <dbReference type="ARBA" id="ARBA00023015"/>
    </source>
</evidence>
<reference evidence="5 6" key="1">
    <citation type="journal article" date="2015" name="Genome Announc.">
        <title>Expanding the biotechnology potential of lactobacilli through comparative genomics of 213 strains and associated genera.</title>
        <authorList>
            <person name="Sun Z."/>
            <person name="Harris H.M."/>
            <person name="McCann A."/>
            <person name="Guo C."/>
            <person name="Argimon S."/>
            <person name="Zhang W."/>
            <person name="Yang X."/>
            <person name="Jeffery I.B."/>
            <person name="Cooney J.C."/>
            <person name="Kagawa T.F."/>
            <person name="Liu W."/>
            <person name="Song Y."/>
            <person name="Salvetti E."/>
            <person name="Wrobel A."/>
            <person name="Rasinkangas P."/>
            <person name="Parkhill J."/>
            <person name="Rea M.C."/>
            <person name="O'Sullivan O."/>
            <person name="Ritari J."/>
            <person name="Douillard F.P."/>
            <person name="Paul Ross R."/>
            <person name="Yang R."/>
            <person name="Briner A.E."/>
            <person name="Felis G.E."/>
            <person name="de Vos W.M."/>
            <person name="Barrangou R."/>
            <person name="Klaenhammer T.R."/>
            <person name="Caufield P.W."/>
            <person name="Cui Y."/>
            <person name="Zhang H."/>
            <person name="O'Toole P.W."/>
        </authorList>
    </citation>
    <scope>NUCLEOTIDE SEQUENCE [LARGE SCALE GENOMIC DNA]</scope>
    <source>
        <strain evidence="5 6">DSM 14421</strain>
    </source>
</reference>